<dbReference type="InterPro" id="IPR003675">
    <property type="entry name" value="Rce1/LyrA-like_dom"/>
</dbReference>
<feature type="domain" description="CAAX prenyl protease 2/Lysostaphin resistance protein A-like" evidence="2">
    <location>
        <begin position="119"/>
        <end position="202"/>
    </location>
</feature>
<name>A0A975BAV3_9BACT</name>
<feature type="transmembrane region" description="Helical" evidence="1">
    <location>
        <begin position="36"/>
        <end position="58"/>
    </location>
</feature>
<keyword evidence="3" id="KW-0645">Protease</keyword>
<keyword evidence="1" id="KW-0812">Transmembrane</keyword>
<keyword evidence="1" id="KW-0472">Membrane</keyword>
<dbReference type="AlphaFoldDB" id="A0A975BAV3"/>
<organism evidence="3 4">
    <name type="scientific">Desulfonema limicola</name>
    <dbReference type="NCBI Taxonomy" id="45656"/>
    <lineage>
        <taxon>Bacteria</taxon>
        <taxon>Pseudomonadati</taxon>
        <taxon>Thermodesulfobacteriota</taxon>
        <taxon>Desulfobacteria</taxon>
        <taxon>Desulfobacterales</taxon>
        <taxon>Desulfococcaceae</taxon>
        <taxon>Desulfonema</taxon>
    </lineage>
</organism>
<dbReference type="GO" id="GO:0080120">
    <property type="term" value="P:CAAX-box protein maturation"/>
    <property type="evidence" value="ECO:0007669"/>
    <property type="project" value="UniProtKB-ARBA"/>
</dbReference>
<reference evidence="3" key="1">
    <citation type="journal article" date="2021" name="Microb. Physiol.">
        <title>Proteogenomic Insights into the Physiology of Marine, Sulfate-Reducing, Filamentous Desulfonema limicola and Desulfonema magnum.</title>
        <authorList>
            <person name="Schnaars V."/>
            <person name="Wohlbrand L."/>
            <person name="Scheve S."/>
            <person name="Hinrichs C."/>
            <person name="Reinhardt R."/>
            <person name="Rabus R."/>
        </authorList>
    </citation>
    <scope>NUCLEOTIDE SEQUENCE</scope>
    <source>
        <strain evidence="3">5ac10</strain>
    </source>
</reference>
<keyword evidence="3" id="KW-0482">Metalloprotease</keyword>
<evidence type="ECO:0000259" key="2">
    <source>
        <dbReference type="Pfam" id="PF02517"/>
    </source>
</evidence>
<gene>
    <name evidence="3" type="ORF">dnl_41340</name>
</gene>
<keyword evidence="1" id="KW-1133">Transmembrane helix</keyword>
<sequence>METDRITIRICCISLILILVCEISGAFIIAKTSLKPMIVLGFIRFMEILLLLLLCYVENRDFSCLGMGEGQILPGLKKGIVWSLVFAGVVIIVFIILWIFNLNPLKMLHIRLPEDTFECIVFFIVGGFIGPVAEEIFFRGILYGFFRKWGVFPALGLSSLFFVLLHSSFGLTQVVGSIVFALAYEIEGKLMVPVVIHVTGNTALFSLSFI</sequence>
<dbReference type="GO" id="GO:0004175">
    <property type="term" value="F:endopeptidase activity"/>
    <property type="evidence" value="ECO:0007669"/>
    <property type="project" value="UniProtKB-ARBA"/>
</dbReference>
<evidence type="ECO:0000313" key="3">
    <source>
        <dbReference type="EMBL" id="QTA81785.1"/>
    </source>
</evidence>
<dbReference type="Pfam" id="PF02517">
    <property type="entry name" value="Rce1-like"/>
    <property type="match status" value="1"/>
</dbReference>
<feature type="transmembrane region" description="Helical" evidence="1">
    <location>
        <begin position="154"/>
        <end position="184"/>
    </location>
</feature>
<accession>A0A975BAV3</accession>
<evidence type="ECO:0000256" key="1">
    <source>
        <dbReference type="SAM" id="Phobius"/>
    </source>
</evidence>
<dbReference type="RefSeq" id="WP_207687780.1">
    <property type="nucleotide sequence ID" value="NZ_CP061799.1"/>
</dbReference>
<feature type="transmembrane region" description="Helical" evidence="1">
    <location>
        <begin position="120"/>
        <end position="142"/>
    </location>
</feature>
<feature type="transmembrane region" description="Helical" evidence="1">
    <location>
        <begin position="7"/>
        <end position="30"/>
    </location>
</feature>
<keyword evidence="3" id="KW-0378">Hydrolase</keyword>
<dbReference type="EMBL" id="CP061799">
    <property type="protein sequence ID" value="QTA81785.1"/>
    <property type="molecule type" value="Genomic_DNA"/>
</dbReference>
<evidence type="ECO:0000313" key="4">
    <source>
        <dbReference type="Proteomes" id="UP000663720"/>
    </source>
</evidence>
<feature type="transmembrane region" description="Helical" evidence="1">
    <location>
        <begin position="79"/>
        <end position="100"/>
    </location>
</feature>
<keyword evidence="4" id="KW-1185">Reference proteome</keyword>
<protein>
    <submittedName>
        <fullName evidence="3">CPBP intramembrane metalloprotease family protein</fullName>
    </submittedName>
</protein>
<dbReference type="GO" id="GO:0008237">
    <property type="term" value="F:metallopeptidase activity"/>
    <property type="evidence" value="ECO:0007669"/>
    <property type="project" value="UniProtKB-KW"/>
</dbReference>
<dbReference type="Proteomes" id="UP000663720">
    <property type="component" value="Chromosome"/>
</dbReference>
<proteinExistence type="predicted"/>
<dbReference type="KEGG" id="dli:dnl_41340"/>